<feature type="region of interest" description="Disordered" evidence="1">
    <location>
        <begin position="1"/>
        <end position="21"/>
    </location>
</feature>
<evidence type="ECO:0000256" key="1">
    <source>
        <dbReference type="SAM" id="MobiDB-lite"/>
    </source>
</evidence>
<keyword evidence="2" id="KW-0812">Transmembrane</keyword>
<keyword evidence="2" id="KW-1133">Transmembrane helix</keyword>
<gene>
    <name evidence="3" type="ORF">NBH00_23060</name>
</gene>
<keyword evidence="2" id="KW-0472">Membrane</keyword>
<sequence length="196" mass="20261">MSTVGDIPGTGQIADDPHAGAPQMTTGWRRWLLRGFVIAMLVAGAAVVTAAAVTIAGDQGATAGGRKAVGGVLMPDDAHFRDIAGQLLARPTPERLAGMTIVGASGTVAVQRHRPGSPSFLSSYLNPNALSVIARAIAARGDPPVTVDELRLEVLRATGRQRWRLHGSQGGALWRATINPNGTDLRIVTAPPPAAS</sequence>
<dbReference type="Proteomes" id="UP001056035">
    <property type="component" value="Chromosome"/>
</dbReference>
<protein>
    <submittedName>
        <fullName evidence="3">Uncharacterized protein</fullName>
    </submittedName>
</protein>
<dbReference type="RefSeq" id="WP_254570918.1">
    <property type="nucleotide sequence ID" value="NZ_CP098502.1"/>
</dbReference>
<dbReference type="EMBL" id="CP098502">
    <property type="protein sequence ID" value="UTI64205.1"/>
    <property type="molecule type" value="Genomic_DNA"/>
</dbReference>
<evidence type="ECO:0000313" key="3">
    <source>
        <dbReference type="EMBL" id="UTI64205.1"/>
    </source>
</evidence>
<proteinExistence type="predicted"/>
<accession>A0ABY5DQA6</accession>
<organism evidence="3 4">
    <name type="scientific">Paraconexibacter antarcticus</name>
    <dbReference type="NCBI Taxonomy" id="2949664"/>
    <lineage>
        <taxon>Bacteria</taxon>
        <taxon>Bacillati</taxon>
        <taxon>Actinomycetota</taxon>
        <taxon>Thermoleophilia</taxon>
        <taxon>Solirubrobacterales</taxon>
        <taxon>Paraconexibacteraceae</taxon>
        <taxon>Paraconexibacter</taxon>
    </lineage>
</organism>
<evidence type="ECO:0000313" key="4">
    <source>
        <dbReference type="Proteomes" id="UP001056035"/>
    </source>
</evidence>
<name>A0ABY5DQA6_9ACTN</name>
<keyword evidence="4" id="KW-1185">Reference proteome</keyword>
<reference evidence="3 4" key="1">
    <citation type="submission" date="2022-06" db="EMBL/GenBank/DDBJ databases">
        <title>Paraconexibacter antarcticus.</title>
        <authorList>
            <person name="Kim C.S."/>
        </authorList>
    </citation>
    <scope>NUCLEOTIDE SEQUENCE [LARGE SCALE GENOMIC DNA]</scope>
    <source>
        <strain evidence="3 4">02-257</strain>
    </source>
</reference>
<feature type="transmembrane region" description="Helical" evidence="2">
    <location>
        <begin position="31"/>
        <end position="57"/>
    </location>
</feature>
<evidence type="ECO:0000256" key="2">
    <source>
        <dbReference type="SAM" id="Phobius"/>
    </source>
</evidence>